<keyword evidence="6" id="KW-0547">Nucleotide-binding</keyword>
<dbReference type="SUPFAM" id="SSF53244">
    <property type="entry name" value="MurD-like peptide ligases, peptide-binding domain"/>
    <property type="match status" value="1"/>
</dbReference>
<evidence type="ECO:0000256" key="6">
    <source>
        <dbReference type="ARBA" id="ARBA00022741"/>
    </source>
</evidence>
<feature type="domain" description="Mur ligase C-terminal" evidence="9">
    <location>
        <begin position="317"/>
        <end position="433"/>
    </location>
</feature>
<geneLocation type="plastid" evidence="11"/>
<reference evidence="11" key="1">
    <citation type="journal article" date="2017" name="Protist">
        <title>Diversity of the Photosynthetic Paulinella Species, with the Description of Paulinella micropora sp. nov. and the Chromatophore Genome Sequence for strain KR01.</title>
        <authorList>
            <person name="Lhee D."/>
            <person name="Yang E.C."/>
            <person name="Kim J.I."/>
            <person name="Nakayama T."/>
            <person name="Zuccarello G."/>
            <person name="Andersen R.A."/>
            <person name="Yoon H.S."/>
        </authorList>
    </citation>
    <scope>NUCLEOTIDE SEQUENCE</scope>
    <source>
        <strain evidence="11">KR01</strain>
    </source>
</reference>
<dbReference type="NCBIfam" id="TIGR01087">
    <property type="entry name" value="murD"/>
    <property type="match status" value="1"/>
</dbReference>
<evidence type="ECO:0000256" key="3">
    <source>
        <dbReference type="ARBA" id="ARBA00022490"/>
    </source>
</evidence>
<dbReference type="GO" id="GO:0008360">
    <property type="term" value="P:regulation of cell shape"/>
    <property type="evidence" value="ECO:0007669"/>
    <property type="project" value="InterPro"/>
</dbReference>
<evidence type="ECO:0000313" key="11">
    <source>
        <dbReference type="EMBL" id="APP88447.1"/>
    </source>
</evidence>
<dbReference type="InterPro" id="IPR036615">
    <property type="entry name" value="Mur_ligase_C_dom_sf"/>
</dbReference>
<comment type="subcellular location">
    <subcellularLocation>
        <location evidence="1">Cytoplasm</location>
    </subcellularLocation>
</comment>
<evidence type="ECO:0000259" key="9">
    <source>
        <dbReference type="Pfam" id="PF02875"/>
    </source>
</evidence>
<comment type="pathway">
    <text evidence="2">Cell wall biogenesis; peptidoglycan biosynthesis.</text>
</comment>
<dbReference type="PANTHER" id="PTHR43692">
    <property type="entry name" value="UDP-N-ACETYLMURAMOYLALANINE--D-GLUTAMATE LIGASE"/>
    <property type="match status" value="1"/>
</dbReference>
<keyword evidence="7" id="KW-0067">ATP-binding</keyword>
<evidence type="ECO:0000256" key="2">
    <source>
        <dbReference type="ARBA" id="ARBA00004752"/>
    </source>
</evidence>
<dbReference type="InterPro" id="IPR005762">
    <property type="entry name" value="MurD"/>
</dbReference>
<dbReference type="InterPro" id="IPR036565">
    <property type="entry name" value="Mur-like_cat_sf"/>
</dbReference>
<feature type="domain" description="Mur ligase central" evidence="10">
    <location>
        <begin position="114"/>
        <end position="294"/>
    </location>
</feature>
<evidence type="ECO:0000256" key="1">
    <source>
        <dbReference type="ARBA" id="ARBA00004496"/>
    </source>
</evidence>
<keyword evidence="3" id="KW-0963">Cytoplasm</keyword>
<accession>A0A1L5YCL8</accession>
<keyword evidence="8" id="KW-0131">Cell cycle</keyword>
<dbReference type="SUPFAM" id="SSF53623">
    <property type="entry name" value="MurD-like peptide ligases, catalytic domain"/>
    <property type="match status" value="1"/>
</dbReference>
<evidence type="ECO:0000259" key="10">
    <source>
        <dbReference type="Pfam" id="PF08245"/>
    </source>
</evidence>
<keyword evidence="5" id="KW-0132">Cell division</keyword>
<dbReference type="Gene3D" id="3.40.1190.10">
    <property type="entry name" value="Mur-like, catalytic domain"/>
    <property type="match status" value="1"/>
</dbReference>
<gene>
    <name evidence="11" type="primary">murD</name>
    <name evidence="11" type="ORF">PCKR_681</name>
</gene>
<evidence type="ECO:0000256" key="7">
    <source>
        <dbReference type="ARBA" id="ARBA00022840"/>
    </source>
</evidence>
<dbReference type="GO" id="GO:0008764">
    <property type="term" value="F:UDP-N-acetylmuramoylalanine-D-glutamate ligase activity"/>
    <property type="evidence" value="ECO:0007669"/>
    <property type="project" value="UniProtKB-EC"/>
</dbReference>
<dbReference type="InterPro" id="IPR018109">
    <property type="entry name" value="Folylpolyglutamate_synth_CS"/>
</dbReference>
<dbReference type="InterPro" id="IPR004101">
    <property type="entry name" value="Mur_ligase_C"/>
</dbReference>
<dbReference type="EMBL" id="KX897545">
    <property type="protein sequence ID" value="APP88447.1"/>
    <property type="molecule type" value="Genomic_DNA"/>
</dbReference>
<dbReference type="HAMAP" id="MF_00639">
    <property type="entry name" value="MurD"/>
    <property type="match status" value="1"/>
</dbReference>
<dbReference type="GO" id="GO:0004326">
    <property type="term" value="F:tetrahydrofolylpolyglutamate synthase activity"/>
    <property type="evidence" value="ECO:0007669"/>
    <property type="project" value="InterPro"/>
</dbReference>
<dbReference type="UniPathway" id="UPA00219"/>
<dbReference type="GO" id="GO:0005524">
    <property type="term" value="F:ATP binding"/>
    <property type="evidence" value="ECO:0007669"/>
    <property type="project" value="UniProtKB-KW"/>
</dbReference>
<dbReference type="Pfam" id="PF21799">
    <property type="entry name" value="MurD-like_N"/>
    <property type="match status" value="1"/>
</dbReference>
<sequence>MAFVVVLGLGKSGIMAARLLMKQGKQVVILEERNGTQLTKLARDLFKEGITVRLGVSLNYSSLKEFLPLTRIITSPAIPWNHPALNYCREQDIPICGDTTLAWEACGRTPWITVTGTNGKTTVTHLVGHILSYTGLDAPICGNIGIPVNEVILSRKNVGSALPNWLVVELSSYQIESAPALQPQFAIWTTLTPDHLERHGTLVNYRLIKRSLVEKASHQILNGNDPDLRASASMWPQATWVTTDPTISLPGYIKPKLWIEAGQVTTQQGPLFSTDCLAMLGDHNQQNLLMATAVGMQIDLEPALIEKAFRCFPGVPHRLELIRRYKGICFYNDSKATNFDAAESGVKAVKEPMVVIAGGQAKYGSSKDWIKQLRLKARAIILFGEARGEFSMLLETNQYKGEVHSCLDLEQAVPLSLSIALRCKCQAVLFSPACASFDQYKNFEERGDDFREKVKALIRIDHIALQ</sequence>
<proteinExistence type="inferred from homology"/>
<evidence type="ECO:0000256" key="5">
    <source>
        <dbReference type="ARBA" id="ARBA00022618"/>
    </source>
</evidence>
<dbReference type="SUPFAM" id="SSF51984">
    <property type="entry name" value="MurCD N-terminal domain"/>
    <property type="match status" value="1"/>
</dbReference>
<evidence type="ECO:0000256" key="8">
    <source>
        <dbReference type="ARBA" id="ARBA00023306"/>
    </source>
</evidence>
<name>A0A1L5YCL8_9EUKA</name>
<dbReference type="PROSITE" id="PS01011">
    <property type="entry name" value="FOLYLPOLYGLU_SYNT_1"/>
    <property type="match status" value="1"/>
</dbReference>
<dbReference type="PANTHER" id="PTHR43692:SF1">
    <property type="entry name" value="UDP-N-ACETYLMURAMOYLALANINE--D-GLUTAMATE LIGASE"/>
    <property type="match status" value="1"/>
</dbReference>
<dbReference type="Pfam" id="PF02875">
    <property type="entry name" value="Mur_ligase_C"/>
    <property type="match status" value="1"/>
</dbReference>
<dbReference type="Gene3D" id="3.40.50.720">
    <property type="entry name" value="NAD(P)-binding Rossmann-like Domain"/>
    <property type="match status" value="1"/>
</dbReference>
<evidence type="ECO:0000256" key="4">
    <source>
        <dbReference type="ARBA" id="ARBA00022598"/>
    </source>
</evidence>
<dbReference type="AlphaFoldDB" id="A0A1L5YCL8"/>
<dbReference type="InterPro" id="IPR013221">
    <property type="entry name" value="Mur_ligase_cen"/>
</dbReference>
<dbReference type="GO" id="GO:0005737">
    <property type="term" value="C:cytoplasm"/>
    <property type="evidence" value="ECO:0007669"/>
    <property type="project" value="UniProtKB-SubCell"/>
</dbReference>
<dbReference type="GO" id="GO:0051301">
    <property type="term" value="P:cell division"/>
    <property type="evidence" value="ECO:0007669"/>
    <property type="project" value="UniProtKB-KW"/>
</dbReference>
<dbReference type="Gene3D" id="3.90.190.20">
    <property type="entry name" value="Mur ligase, C-terminal domain"/>
    <property type="match status" value="1"/>
</dbReference>
<protein>
    <submittedName>
        <fullName evidence="11">UDP-N-acetylmuramoyl-L-alanyl-D-glutamatesynthetase</fullName>
    </submittedName>
</protein>
<dbReference type="Pfam" id="PF08245">
    <property type="entry name" value="Mur_ligase_M"/>
    <property type="match status" value="1"/>
</dbReference>
<organism evidence="11">
    <name type="scientific">Paulinella micropora</name>
    <dbReference type="NCBI Taxonomy" id="1928728"/>
    <lineage>
        <taxon>Eukaryota</taxon>
        <taxon>Sar</taxon>
        <taxon>Rhizaria</taxon>
        <taxon>Cercozoa</taxon>
        <taxon>Imbricatea</taxon>
        <taxon>Silicofilosea</taxon>
        <taxon>Euglyphida</taxon>
        <taxon>Paulinellidae</taxon>
        <taxon>Paulinella</taxon>
    </lineage>
</organism>
<keyword evidence="11" id="KW-0934">Plastid</keyword>
<keyword evidence="4" id="KW-0436">Ligase</keyword>